<dbReference type="Proteomes" id="UP001221838">
    <property type="component" value="Unassembled WGS sequence"/>
</dbReference>
<evidence type="ECO:0000256" key="1">
    <source>
        <dbReference type="SAM" id="SignalP"/>
    </source>
</evidence>
<organism evidence="3 4">
    <name type="scientific">Stigmatella ashevillensis</name>
    <dbReference type="NCBI Taxonomy" id="2995309"/>
    <lineage>
        <taxon>Bacteria</taxon>
        <taxon>Pseudomonadati</taxon>
        <taxon>Myxococcota</taxon>
        <taxon>Myxococcia</taxon>
        <taxon>Myxococcales</taxon>
        <taxon>Cystobacterineae</taxon>
        <taxon>Archangiaceae</taxon>
        <taxon>Stigmatella</taxon>
    </lineage>
</organism>
<dbReference type="InterPro" id="IPR008979">
    <property type="entry name" value="Galactose-bd-like_sf"/>
</dbReference>
<dbReference type="Pfam" id="PF14099">
    <property type="entry name" value="Polysacc_lyase"/>
    <property type="match status" value="1"/>
</dbReference>
<dbReference type="Gene3D" id="2.60.120.260">
    <property type="entry name" value="Galactose-binding domain-like"/>
    <property type="match status" value="1"/>
</dbReference>
<accession>A0ABT5D8H1</accession>
<feature type="signal peptide" evidence="1">
    <location>
        <begin position="1"/>
        <end position="20"/>
    </location>
</feature>
<keyword evidence="4" id="KW-1185">Reference proteome</keyword>
<keyword evidence="3" id="KW-0456">Lyase</keyword>
<name>A0ABT5D8H1_9BACT</name>
<sequence length="402" mass="43737">MNKKSLFLTTALLAAPFTGCGPGAPSEEDASLPVDTQAEGLTLQNCTALTPTAVTAIGDDGDGSVASNTQDDNLATRWSHLGPGSWIQYDLGSAKNISGAAVAWHMGNTRTSPFSLAVSTDGSQFTSVYSGTSSGTTTAAETYRFTEKSARYLRIRVDGNSASQWSSITEARVCATPQAAPAPSPNVVWRGDFETGSISQWSHTQAVSADRLQIVNSPARQGSYAIKATVQQGDDPINSSGNRNELVYMSHEPVNSEFYYRWSTRFAANFPSVKTWQLFTQWHHEGCCGSPPVEFYVYGEEIRLSIGGNSPVIVWTTPLVRDAWHDFIFHVKWSADASVGFVELYHNGKIVLPKRKIATMFSDSLNYLKVGLYRSDTVQPVGVVYHDGWVQARTLEAVLAEP</sequence>
<dbReference type="InterPro" id="IPR025975">
    <property type="entry name" value="Polysacc_lyase"/>
</dbReference>
<dbReference type="RefSeq" id="WP_272138963.1">
    <property type="nucleotide sequence ID" value="NZ_JAQNDM010000002.1"/>
</dbReference>
<dbReference type="GO" id="GO:0016829">
    <property type="term" value="F:lyase activity"/>
    <property type="evidence" value="ECO:0007669"/>
    <property type="project" value="UniProtKB-KW"/>
</dbReference>
<feature type="domain" description="F5/8 type C" evidence="2">
    <location>
        <begin position="36"/>
        <end position="178"/>
    </location>
</feature>
<comment type="caution">
    <text evidence="3">The sequence shown here is derived from an EMBL/GenBank/DDBJ whole genome shotgun (WGS) entry which is preliminary data.</text>
</comment>
<dbReference type="PROSITE" id="PS50022">
    <property type="entry name" value="FA58C_3"/>
    <property type="match status" value="1"/>
</dbReference>
<keyword evidence="1" id="KW-0732">Signal</keyword>
<feature type="chain" id="PRO_5046312339" evidence="1">
    <location>
        <begin position="21"/>
        <end position="402"/>
    </location>
</feature>
<evidence type="ECO:0000313" key="4">
    <source>
        <dbReference type="Proteomes" id="UP001221838"/>
    </source>
</evidence>
<proteinExistence type="predicted"/>
<dbReference type="EMBL" id="JAQNDM010000002">
    <property type="protein sequence ID" value="MDC0709957.1"/>
    <property type="molecule type" value="Genomic_DNA"/>
</dbReference>
<protein>
    <submittedName>
        <fullName evidence="3">Heparin lyase I family protein</fullName>
    </submittedName>
</protein>
<dbReference type="SUPFAM" id="SSF49785">
    <property type="entry name" value="Galactose-binding domain-like"/>
    <property type="match status" value="1"/>
</dbReference>
<reference evidence="3 4" key="1">
    <citation type="submission" date="2022-11" db="EMBL/GenBank/DDBJ databases">
        <title>Minimal conservation of predation-associated metabolite biosynthetic gene clusters underscores biosynthetic potential of Myxococcota including descriptions for ten novel species: Archangium lansinium sp. nov., Myxococcus landrumus sp. nov., Nannocystis bai.</title>
        <authorList>
            <person name="Ahearne A."/>
            <person name="Stevens C."/>
            <person name="Dowd S."/>
        </authorList>
    </citation>
    <scope>NUCLEOTIDE SEQUENCE [LARGE SCALE GENOMIC DNA]</scope>
    <source>
        <strain evidence="3 4">NCWAL01</strain>
    </source>
</reference>
<dbReference type="Gene3D" id="2.60.120.200">
    <property type="match status" value="1"/>
</dbReference>
<evidence type="ECO:0000313" key="3">
    <source>
        <dbReference type="EMBL" id="MDC0709957.1"/>
    </source>
</evidence>
<evidence type="ECO:0000259" key="2">
    <source>
        <dbReference type="PROSITE" id="PS50022"/>
    </source>
</evidence>
<dbReference type="Pfam" id="PF00754">
    <property type="entry name" value="F5_F8_type_C"/>
    <property type="match status" value="1"/>
</dbReference>
<gene>
    <name evidence="3" type="ORF">POL68_15895</name>
</gene>
<dbReference type="InterPro" id="IPR000421">
    <property type="entry name" value="FA58C"/>
</dbReference>